<name>A0ACB8SWT7_9AGAM</name>
<keyword evidence="1" id="KW-0378">Hydrolase</keyword>
<reference evidence="1" key="2">
    <citation type="journal article" date="2022" name="New Phytol.">
        <title>Evolutionary transition to the ectomycorrhizal habit in the genomes of a hyperdiverse lineage of mushroom-forming fungi.</title>
        <authorList>
            <person name="Looney B."/>
            <person name="Miyauchi S."/>
            <person name="Morin E."/>
            <person name="Drula E."/>
            <person name="Courty P.E."/>
            <person name="Kohler A."/>
            <person name="Kuo A."/>
            <person name="LaButti K."/>
            <person name="Pangilinan J."/>
            <person name="Lipzen A."/>
            <person name="Riley R."/>
            <person name="Andreopoulos W."/>
            <person name="He G."/>
            <person name="Johnson J."/>
            <person name="Nolan M."/>
            <person name="Tritt A."/>
            <person name="Barry K.W."/>
            <person name="Grigoriev I.V."/>
            <person name="Nagy L.G."/>
            <person name="Hibbett D."/>
            <person name="Henrissat B."/>
            <person name="Matheny P.B."/>
            <person name="Labbe J."/>
            <person name="Martin F.M."/>
        </authorList>
    </citation>
    <scope>NUCLEOTIDE SEQUENCE</scope>
    <source>
        <strain evidence="1">HHB10654</strain>
    </source>
</reference>
<dbReference type="Proteomes" id="UP000814140">
    <property type="component" value="Unassembled WGS sequence"/>
</dbReference>
<organism evidence="1 2">
    <name type="scientific">Artomyces pyxidatus</name>
    <dbReference type="NCBI Taxonomy" id="48021"/>
    <lineage>
        <taxon>Eukaryota</taxon>
        <taxon>Fungi</taxon>
        <taxon>Dikarya</taxon>
        <taxon>Basidiomycota</taxon>
        <taxon>Agaricomycotina</taxon>
        <taxon>Agaricomycetes</taxon>
        <taxon>Russulales</taxon>
        <taxon>Auriscalpiaceae</taxon>
        <taxon>Artomyces</taxon>
    </lineage>
</organism>
<sequence>MSSQVRNNLDDLQRLAVQNSRVPVAGSSSGTPVQKASKFKPAKAATPSGVTVRKTASATLPSFSTPGYGKAKPHATHSSTSRRLAQSSETIDLSSSDSAPPSPSTVSNKRTSNDPLSIPLPPKRQKIGNGPNKENLSQILSSGWKGKGRETQTISASPVPEAISWNDSPTILSGSSSTRPTPSVEPALRGPYHADLQSKSAEELQQLYMINYKKLEEERRNEVNDRFRVTKEFDPYTLSQTIHLLEDRLKAIDAATATLQAGRLPPQTSTLLSRITPPAEPAPPPESRSMAQIDDFDTRSAISITSTHVASTHINGAQVVDRPAIHHSNASTSRQEFRAADDVDHNNTEASDVPASLSEDELWEHMGDHVDDPMDDDVIEVIESPATASVTVSSSPVKGKQTALQDDVLLKASPHYAEALQKLKTVFKLGSFRPNQLGPIIATLEGRDVLVLLPTGGGKSLCFQLPAVCTGGKGKRVTIVISPLRALMRDQVDELQRKRVDVLAITPESPSNTHQLLLQDKTRPSIVYMTPEKLNAMHYALEQLYKKEAIARFVIDEAHTISSWGHDFRKEGYLVLQALRKDYPTVPIIAATATASPEVEKDIIHCLNLRDCQVFRGSFNRPNLRYTVLKKTGKLTSAISQYISTHHPGQAGIVYCLSRKSCEFVAEELRKEGHKARHFHADMTDEVKSTTLQSWLKPNGDCNIIVATIAFGMGIDKPDVRFVIHHDMPTSISGYAQETGRAGRDGERSECVLYYTFADCVRHQWMIEKDDTLDADQKKHKLAQVHEMKRFCVAETECRRVLLLNHFAERYNEEDCVNTLPCDNCSWSGEVVEEDVTAAAKDFLKFLKSVEAHRARITRVMCISAFRGSRTQAILEKGYHTYDGYGAGKDLERNQVERLVDHLDLRDLLDGEQEVQPKRVPITYVKLGSKAHEFLNGQQRFTLKTRVNAQRKGKAPVSQRSAAPRSKRKGARTELPDDPVEEDDPADLWQDEDWQDDVTADASYSGYVPRAADEFEPAPARPERAPVKKVQPTPVQEVVDLSQDEDPVLLCYQELLQTRTDICKADADHIDAQDVLTDEHLQFLSTMLPTDAANFKAALALGSADPAEANMKYCRYGRAFLDVCSKYSMMKKSPTASISKADDPLPRFHAAGLHNRFDYQGASSYSKPLSRAR</sequence>
<dbReference type="EMBL" id="MU277216">
    <property type="protein sequence ID" value="KAI0060854.1"/>
    <property type="molecule type" value="Genomic_DNA"/>
</dbReference>
<keyword evidence="2" id="KW-1185">Reference proteome</keyword>
<keyword evidence="1" id="KW-0067">ATP-binding</keyword>
<proteinExistence type="predicted"/>
<gene>
    <name evidence="1" type="ORF">BV25DRAFT_904999</name>
</gene>
<reference evidence="1" key="1">
    <citation type="submission" date="2021-03" db="EMBL/GenBank/DDBJ databases">
        <authorList>
            <consortium name="DOE Joint Genome Institute"/>
            <person name="Ahrendt S."/>
            <person name="Looney B.P."/>
            <person name="Miyauchi S."/>
            <person name="Morin E."/>
            <person name="Drula E."/>
            <person name="Courty P.E."/>
            <person name="Chicoki N."/>
            <person name="Fauchery L."/>
            <person name="Kohler A."/>
            <person name="Kuo A."/>
            <person name="Labutti K."/>
            <person name="Pangilinan J."/>
            <person name="Lipzen A."/>
            <person name="Riley R."/>
            <person name="Andreopoulos W."/>
            <person name="He G."/>
            <person name="Johnson J."/>
            <person name="Barry K.W."/>
            <person name="Grigoriev I.V."/>
            <person name="Nagy L."/>
            <person name="Hibbett D."/>
            <person name="Henrissat B."/>
            <person name="Matheny P.B."/>
            <person name="Labbe J."/>
            <person name="Martin F."/>
        </authorList>
    </citation>
    <scope>NUCLEOTIDE SEQUENCE</scope>
    <source>
        <strain evidence="1">HHB10654</strain>
    </source>
</reference>
<evidence type="ECO:0000313" key="1">
    <source>
        <dbReference type="EMBL" id="KAI0060854.1"/>
    </source>
</evidence>
<comment type="caution">
    <text evidence="1">The sequence shown here is derived from an EMBL/GenBank/DDBJ whole genome shotgun (WGS) entry which is preliminary data.</text>
</comment>
<accession>A0ACB8SWT7</accession>
<keyword evidence="1" id="KW-0547">Nucleotide-binding</keyword>
<keyword evidence="1" id="KW-0347">Helicase</keyword>
<protein>
    <submittedName>
        <fullName evidence="1">ATP-dependent DNA helicase</fullName>
    </submittedName>
</protein>
<evidence type="ECO:0000313" key="2">
    <source>
        <dbReference type="Proteomes" id="UP000814140"/>
    </source>
</evidence>